<gene>
    <name evidence="1" type="ORF">Nepgr_023925</name>
</gene>
<evidence type="ECO:0000313" key="2">
    <source>
        <dbReference type="Proteomes" id="UP001279734"/>
    </source>
</evidence>
<dbReference type="Proteomes" id="UP001279734">
    <property type="component" value="Unassembled WGS sequence"/>
</dbReference>
<dbReference type="EMBL" id="BSYO01000024">
    <property type="protein sequence ID" value="GMH22082.1"/>
    <property type="molecule type" value="Genomic_DNA"/>
</dbReference>
<protein>
    <submittedName>
        <fullName evidence="1">Uncharacterized protein</fullName>
    </submittedName>
</protein>
<sequence>MLVLWQHHDSLFVGCCRAVAGFSLKPSRLQILVAAIRITTLWFQHDLDELIAVWGSAASFTVLVALYVEKPEWSVHGLIPASRALEWACEGRAGLALDGFAGCLRTVIALKLVALPLPIDADLMETS</sequence>
<proteinExistence type="predicted"/>
<keyword evidence="2" id="KW-1185">Reference proteome</keyword>
<dbReference type="AlphaFoldDB" id="A0AAD3T4W2"/>
<reference evidence="1" key="1">
    <citation type="submission" date="2023-05" db="EMBL/GenBank/DDBJ databases">
        <title>Nepenthes gracilis genome sequencing.</title>
        <authorList>
            <person name="Fukushima K."/>
        </authorList>
    </citation>
    <scope>NUCLEOTIDE SEQUENCE</scope>
    <source>
        <strain evidence="1">SING2019-196</strain>
    </source>
</reference>
<organism evidence="1 2">
    <name type="scientific">Nepenthes gracilis</name>
    <name type="common">Slender pitcher plant</name>
    <dbReference type="NCBI Taxonomy" id="150966"/>
    <lineage>
        <taxon>Eukaryota</taxon>
        <taxon>Viridiplantae</taxon>
        <taxon>Streptophyta</taxon>
        <taxon>Embryophyta</taxon>
        <taxon>Tracheophyta</taxon>
        <taxon>Spermatophyta</taxon>
        <taxon>Magnoliopsida</taxon>
        <taxon>eudicotyledons</taxon>
        <taxon>Gunneridae</taxon>
        <taxon>Pentapetalae</taxon>
        <taxon>Caryophyllales</taxon>
        <taxon>Nepenthaceae</taxon>
        <taxon>Nepenthes</taxon>
    </lineage>
</organism>
<evidence type="ECO:0000313" key="1">
    <source>
        <dbReference type="EMBL" id="GMH22082.1"/>
    </source>
</evidence>
<comment type="caution">
    <text evidence="1">The sequence shown here is derived from an EMBL/GenBank/DDBJ whole genome shotgun (WGS) entry which is preliminary data.</text>
</comment>
<name>A0AAD3T4W2_NEPGR</name>
<accession>A0AAD3T4W2</accession>